<protein>
    <submittedName>
        <fullName evidence="2">Uncharacterized protein</fullName>
    </submittedName>
</protein>
<organism evidence="2 3">
    <name type="scientific">Grifola frondosa</name>
    <name type="common">Maitake</name>
    <name type="synonym">Polyporus frondosus</name>
    <dbReference type="NCBI Taxonomy" id="5627"/>
    <lineage>
        <taxon>Eukaryota</taxon>
        <taxon>Fungi</taxon>
        <taxon>Dikarya</taxon>
        <taxon>Basidiomycota</taxon>
        <taxon>Agaricomycotina</taxon>
        <taxon>Agaricomycetes</taxon>
        <taxon>Polyporales</taxon>
        <taxon>Grifolaceae</taxon>
        <taxon>Grifola</taxon>
    </lineage>
</organism>
<accession>A0A1C7LWM4</accession>
<proteinExistence type="predicted"/>
<keyword evidence="1" id="KW-0812">Transmembrane</keyword>
<dbReference type="Proteomes" id="UP000092993">
    <property type="component" value="Unassembled WGS sequence"/>
</dbReference>
<sequence length="249" mass="27867">MDVESFVKDFFDNHTFYDSLLFYGDHTSLAYPLNMLLGGMLSWFDGYYFVAKHERRLHSLFSDDDTQTRNTTDCGVQRVASFSRSRAYHEPVVPNQDVLFIVTSFLSVINNILGFCEMCPLAYALAIEHAYSVVLTIPIPGLEGLFLVAFGPPSSSLAPEAANLHARSHGLCLAIPEYSISLVILLEHAAALCMYLTSPSMMHHNGAIRDVTSKLKSNNLRKLHIGVDHVDDQISTIRLTYVLIALYYP</sequence>
<evidence type="ECO:0000313" key="3">
    <source>
        <dbReference type="Proteomes" id="UP000092993"/>
    </source>
</evidence>
<name>A0A1C7LWM4_GRIFR</name>
<comment type="caution">
    <text evidence="2">The sequence shown here is derived from an EMBL/GenBank/DDBJ whole genome shotgun (WGS) entry which is preliminary data.</text>
</comment>
<reference evidence="2 3" key="1">
    <citation type="submission" date="2016-03" db="EMBL/GenBank/DDBJ databases">
        <title>Whole genome sequencing of Grifola frondosa 9006-11.</title>
        <authorList>
            <person name="Min B."/>
            <person name="Park H."/>
            <person name="Kim J.-G."/>
            <person name="Cho H."/>
            <person name="Oh Y.-L."/>
            <person name="Kong W.-S."/>
            <person name="Choi I.-G."/>
        </authorList>
    </citation>
    <scope>NUCLEOTIDE SEQUENCE [LARGE SCALE GENOMIC DNA]</scope>
    <source>
        <strain evidence="2 3">9006-11</strain>
    </source>
</reference>
<keyword evidence="1" id="KW-1133">Transmembrane helix</keyword>
<dbReference type="EMBL" id="LUGG01000018">
    <property type="protein sequence ID" value="OBZ69100.1"/>
    <property type="molecule type" value="Genomic_DNA"/>
</dbReference>
<dbReference type="AlphaFoldDB" id="A0A1C7LWM4"/>
<keyword evidence="3" id="KW-1185">Reference proteome</keyword>
<evidence type="ECO:0000313" key="2">
    <source>
        <dbReference type="EMBL" id="OBZ69100.1"/>
    </source>
</evidence>
<gene>
    <name evidence="2" type="ORF">A0H81_10857</name>
</gene>
<keyword evidence="1" id="KW-0472">Membrane</keyword>
<evidence type="ECO:0000256" key="1">
    <source>
        <dbReference type="SAM" id="Phobius"/>
    </source>
</evidence>
<feature type="transmembrane region" description="Helical" evidence="1">
    <location>
        <begin position="29"/>
        <end position="50"/>
    </location>
</feature>